<dbReference type="InParanoid" id="A0A0D0DZI4"/>
<dbReference type="OrthoDB" id="3232986at2759"/>
<evidence type="ECO:0000313" key="2">
    <source>
        <dbReference type="Proteomes" id="UP000054538"/>
    </source>
</evidence>
<feature type="non-terminal residue" evidence="1">
    <location>
        <position position="60"/>
    </location>
</feature>
<protein>
    <submittedName>
        <fullName evidence="1">Uncharacterized protein</fullName>
    </submittedName>
</protein>
<organism evidence="1 2">
    <name type="scientific">Paxillus rubicundulus Ve08.2h10</name>
    <dbReference type="NCBI Taxonomy" id="930991"/>
    <lineage>
        <taxon>Eukaryota</taxon>
        <taxon>Fungi</taxon>
        <taxon>Dikarya</taxon>
        <taxon>Basidiomycota</taxon>
        <taxon>Agaricomycotina</taxon>
        <taxon>Agaricomycetes</taxon>
        <taxon>Agaricomycetidae</taxon>
        <taxon>Boletales</taxon>
        <taxon>Paxilineae</taxon>
        <taxon>Paxillaceae</taxon>
        <taxon>Paxillus</taxon>
    </lineage>
</organism>
<name>A0A0D0DZI4_9AGAM</name>
<sequence length="60" mass="6755">QSNGLLLGDFIPMDNMHQVVQLIPKLRAVASPKMTCDNCVDIAQEFYINSFSNKETFHAI</sequence>
<evidence type="ECO:0000313" key="1">
    <source>
        <dbReference type="EMBL" id="KIK92549.1"/>
    </source>
</evidence>
<proteinExistence type="predicted"/>
<gene>
    <name evidence="1" type="ORF">PAXRUDRAFT_95364</name>
</gene>
<feature type="non-terminal residue" evidence="1">
    <location>
        <position position="1"/>
    </location>
</feature>
<dbReference type="HOGENOM" id="CLU_2948190_0_0_1"/>
<keyword evidence="2" id="KW-1185">Reference proteome</keyword>
<dbReference type="EMBL" id="KN825268">
    <property type="protein sequence ID" value="KIK92549.1"/>
    <property type="molecule type" value="Genomic_DNA"/>
</dbReference>
<accession>A0A0D0DZI4</accession>
<dbReference type="Proteomes" id="UP000054538">
    <property type="component" value="Unassembled WGS sequence"/>
</dbReference>
<reference evidence="1 2" key="1">
    <citation type="submission" date="2014-04" db="EMBL/GenBank/DDBJ databases">
        <authorList>
            <consortium name="DOE Joint Genome Institute"/>
            <person name="Kuo A."/>
            <person name="Kohler A."/>
            <person name="Jargeat P."/>
            <person name="Nagy L.G."/>
            <person name="Floudas D."/>
            <person name="Copeland A."/>
            <person name="Barry K.W."/>
            <person name="Cichocki N."/>
            <person name="Veneault-Fourrey C."/>
            <person name="LaButti K."/>
            <person name="Lindquist E.A."/>
            <person name="Lipzen A."/>
            <person name="Lundell T."/>
            <person name="Morin E."/>
            <person name="Murat C."/>
            <person name="Sun H."/>
            <person name="Tunlid A."/>
            <person name="Henrissat B."/>
            <person name="Grigoriev I.V."/>
            <person name="Hibbett D.S."/>
            <person name="Martin F."/>
            <person name="Nordberg H.P."/>
            <person name="Cantor M.N."/>
            <person name="Hua S.X."/>
        </authorList>
    </citation>
    <scope>NUCLEOTIDE SEQUENCE [LARGE SCALE GENOMIC DNA]</scope>
    <source>
        <strain evidence="1 2">Ve08.2h10</strain>
    </source>
</reference>
<dbReference type="AlphaFoldDB" id="A0A0D0DZI4"/>
<reference evidence="2" key="2">
    <citation type="submission" date="2015-01" db="EMBL/GenBank/DDBJ databases">
        <title>Evolutionary Origins and Diversification of the Mycorrhizal Mutualists.</title>
        <authorList>
            <consortium name="DOE Joint Genome Institute"/>
            <consortium name="Mycorrhizal Genomics Consortium"/>
            <person name="Kohler A."/>
            <person name="Kuo A."/>
            <person name="Nagy L.G."/>
            <person name="Floudas D."/>
            <person name="Copeland A."/>
            <person name="Barry K.W."/>
            <person name="Cichocki N."/>
            <person name="Veneault-Fourrey C."/>
            <person name="LaButti K."/>
            <person name="Lindquist E.A."/>
            <person name="Lipzen A."/>
            <person name="Lundell T."/>
            <person name="Morin E."/>
            <person name="Murat C."/>
            <person name="Riley R."/>
            <person name="Ohm R."/>
            <person name="Sun H."/>
            <person name="Tunlid A."/>
            <person name="Henrissat B."/>
            <person name="Grigoriev I.V."/>
            <person name="Hibbett D.S."/>
            <person name="Martin F."/>
        </authorList>
    </citation>
    <scope>NUCLEOTIDE SEQUENCE [LARGE SCALE GENOMIC DNA]</scope>
    <source>
        <strain evidence="2">Ve08.2h10</strain>
    </source>
</reference>